<name>A0A8T1P0D8_CARIL</name>
<evidence type="ECO:0000256" key="2">
    <source>
        <dbReference type="ARBA" id="ARBA00023015"/>
    </source>
</evidence>
<evidence type="ECO:0000313" key="6">
    <source>
        <dbReference type="Proteomes" id="UP000811609"/>
    </source>
</evidence>
<reference evidence="5" key="1">
    <citation type="submission" date="2020-12" db="EMBL/GenBank/DDBJ databases">
        <title>WGS assembly of Carya illinoinensis cv. Pawnee.</title>
        <authorList>
            <person name="Platts A."/>
            <person name="Shu S."/>
            <person name="Wright S."/>
            <person name="Barry K."/>
            <person name="Edger P."/>
            <person name="Pires J.C."/>
            <person name="Schmutz J."/>
        </authorList>
    </citation>
    <scope>NUCLEOTIDE SEQUENCE</scope>
    <source>
        <tissue evidence="5">Leaf</tissue>
    </source>
</reference>
<feature type="compositionally biased region" description="Low complexity" evidence="4">
    <location>
        <begin position="89"/>
        <end position="103"/>
    </location>
</feature>
<dbReference type="InterPro" id="IPR040356">
    <property type="entry name" value="SPEAR"/>
</dbReference>
<feature type="region of interest" description="Disordered" evidence="4">
    <location>
        <begin position="89"/>
        <end position="117"/>
    </location>
</feature>
<gene>
    <name evidence="5" type="ORF">CIPAW_12G115300</name>
</gene>
<comment type="caution">
    <text evidence="5">The sequence shown here is derived from an EMBL/GenBank/DDBJ whole genome shotgun (WGS) entry which is preliminary data.</text>
</comment>
<evidence type="ECO:0000256" key="4">
    <source>
        <dbReference type="SAM" id="MobiDB-lite"/>
    </source>
</evidence>
<evidence type="ECO:0000256" key="3">
    <source>
        <dbReference type="ARBA" id="ARBA00023163"/>
    </source>
</evidence>
<dbReference type="Proteomes" id="UP000811609">
    <property type="component" value="Chromosome 12"/>
</dbReference>
<feature type="compositionally biased region" description="Basic residues" evidence="4">
    <location>
        <begin position="31"/>
        <end position="41"/>
    </location>
</feature>
<protein>
    <submittedName>
        <fullName evidence="5">Uncharacterized protein</fullName>
    </submittedName>
</protein>
<feature type="region of interest" description="Disordered" evidence="4">
    <location>
        <begin position="1"/>
        <end position="48"/>
    </location>
</feature>
<keyword evidence="6" id="KW-1185">Reference proteome</keyword>
<organism evidence="5 6">
    <name type="scientific">Carya illinoinensis</name>
    <name type="common">Pecan</name>
    <dbReference type="NCBI Taxonomy" id="32201"/>
    <lineage>
        <taxon>Eukaryota</taxon>
        <taxon>Viridiplantae</taxon>
        <taxon>Streptophyta</taxon>
        <taxon>Embryophyta</taxon>
        <taxon>Tracheophyta</taxon>
        <taxon>Spermatophyta</taxon>
        <taxon>Magnoliopsida</taxon>
        <taxon>eudicotyledons</taxon>
        <taxon>Gunneridae</taxon>
        <taxon>Pentapetalae</taxon>
        <taxon>rosids</taxon>
        <taxon>fabids</taxon>
        <taxon>Fagales</taxon>
        <taxon>Juglandaceae</taxon>
        <taxon>Carya</taxon>
    </lineage>
</organism>
<dbReference type="GO" id="GO:0003700">
    <property type="term" value="F:DNA-binding transcription factor activity"/>
    <property type="evidence" value="ECO:0007669"/>
    <property type="project" value="InterPro"/>
</dbReference>
<sequence length="421" mass="45962">MDQVEQPQKCGKSSSCIGVGGSIDIGGVARSSKKSKQKKAPQRGLGVAQLEKIRLEEQQKKGTILLSPPSVSPTKSSFISLPIPNYHHSNPSSSSIPFHSPSPAHLSSLDSMIRPPQPVQNIDVRNSSTVSSGGFEAGWPGISVPGYGCVPKLRNANKYDPEKESSGLDPGLAFRSNLNLPYELDNHFWPPPCLMQRTQQYQHPSHSMVNVSSGTSSSSVLSFRMEPPSNQSYDGNYISSWSEEEKMVGMKRPYPFFLDDSSGPSFNYKLRTLIRSDKPASSENGGQFNFRARKLILRESPSSSIFYSKMESNTSIKGNEVLKGMSLSLSPPGNTSTCPSSKLKPLSACIALQDSIFPDFESLPYQGTVEDPIIQQLPSQSDQKQPFYCFLQPAKVQIGQATTTMNNCNGVGESIDLNLKL</sequence>
<accession>A0A8T1P0D8</accession>
<proteinExistence type="predicted"/>
<dbReference type="PANTHER" id="PTHR33388:SF1">
    <property type="entry name" value="PROTEIN SPEAR2"/>
    <property type="match status" value="1"/>
</dbReference>
<dbReference type="AlphaFoldDB" id="A0A8T1P0D8"/>
<keyword evidence="2" id="KW-0805">Transcription regulation</keyword>
<keyword evidence="3" id="KW-0804">Transcription</keyword>
<dbReference type="PANTHER" id="PTHR33388">
    <property type="entry name" value="OS01G0212500 PROTEIN"/>
    <property type="match status" value="1"/>
</dbReference>
<evidence type="ECO:0000256" key="1">
    <source>
        <dbReference type="ARBA" id="ARBA00022491"/>
    </source>
</evidence>
<evidence type="ECO:0000313" key="5">
    <source>
        <dbReference type="EMBL" id="KAG6634390.1"/>
    </source>
</evidence>
<dbReference type="EMBL" id="CM031820">
    <property type="protein sequence ID" value="KAG6634390.1"/>
    <property type="molecule type" value="Genomic_DNA"/>
</dbReference>
<keyword evidence="1" id="KW-0678">Repressor</keyword>